<dbReference type="EMBL" id="BX950851">
    <property type="protein sequence ID" value="CAG76351.1"/>
    <property type="molecule type" value="Genomic_DNA"/>
</dbReference>
<dbReference type="GO" id="GO:0005524">
    <property type="term" value="F:ATP binding"/>
    <property type="evidence" value="ECO:0007669"/>
    <property type="project" value="UniProtKB-KW"/>
</dbReference>
<dbReference type="PROSITE" id="PS51459">
    <property type="entry name" value="FIDO"/>
    <property type="match status" value="1"/>
</dbReference>
<dbReference type="NCBIfam" id="NF007672">
    <property type="entry name" value="PRK10347.1"/>
    <property type="match status" value="1"/>
</dbReference>
<evidence type="ECO:0000256" key="6">
    <source>
        <dbReference type="ARBA" id="ARBA00047939"/>
    </source>
</evidence>
<dbReference type="InterPro" id="IPR003812">
    <property type="entry name" value="Fido"/>
</dbReference>
<gene>
    <name evidence="9" type="primary">fic</name>
    <name evidence="9" type="ordered locus">ECA3452</name>
</gene>
<sequence>MSDKYGSGQDPYTYPNSDVLINKLGINDDSKFDYAERQLSELAVLDIEFEEPPYDLHYWCGLHVKIFGDLFDWAGEIRSIDISKGQTRFCTVSRIEIEANKIFTQLSNDDFLQSLERPALITQLAEYYSDLNVIHPFREGNGRSQRLLFEHMIINCGYGVSFENIGIQEWLAANVAGYHGNIRPLADIFEKSILWPLQ</sequence>
<keyword evidence="3" id="KW-0547">Nucleotide-binding</keyword>
<name>Q6D1J4_PECAS</name>
<dbReference type="RefSeq" id="WP_011094960.1">
    <property type="nucleotide sequence ID" value="NC_004547.2"/>
</dbReference>
<evidence type="ECO:0000313" key="9">
    <source>
        <dbReference type="EMBL" id="CAG76351.1"/>
    </source>
</evidence>
<keyword evidence="2" id="KW-0548">Nucleotidyltransferase</keyword>
<dbReference type="PANTHER" id="PTHR39560:SF1">
    <property type="entry name" value="PROTEIN ADENYLYLTRANSFERASE FIC-RELATED"/>
    <property type="match status" value="1"/>
</dbReference>
<evidence type="ECO:0000256" key="2">
    <source>
        <dbReference type="ARBA" id="ARBA00022695"/>
    </source>
</evidence>
<accession>Q6D1J4</accession>
<dbReference type="HOGENOM" id="CLU_080158_0_2_6"/>
<dbReference type="PANTHER" id="PTHR39560">
    <property type="entry name" value="PROTEIN ADENYLYLTRANSFERASE FIC-RELATED"/>
    <property type="match status" value="1"/>
</dbReference>
<protein>
    <recommendedName>
        <fullName evidence="5">protein adenylyltransferase</fullName>
        <ecNumber evidence="5">2.7.7.108</ecNumber>
    </recommendedName>
</protein>
<evidence type="ECO:0000256" key="1">
    <source>
        <dbReference type="ARBA" id="ARBA00022679"/>
    </source>
</evidence>
<keyword evidence="10" id="KW-1185">Reference proteome</keyword>
<reference evidence="9" key="1">
    <citation type="submission" date="2004-02" db="EMBL/GenBank/DDBJ databases">
        <title>The genome sequence of the enterobacterial phytopathogen Erwinia carotovora subsp. atroseptica SCRI1043 and functional genomic identification of novel virulence factors.</title>
        <authorList>
            <person name="Bell K.S."/>
            <person name="Sebaihia M."/>
            <person name="Pritchard L."/>
            <person name="Holden M."/>
            <person name="Hyman L.J."/>
            <person name="Holeva M.C."/>
            <person name="Thomson N.R."/>
            <person name="Bentley S.D."/>
            <person name="Churcher C."/>
            <person name="Mungall K."/>
            <person name="Atkin R."/>
            <person name="Bason N."/>
            <person name="Brooks K."/>
            <person name="Chillingworth T."/>
            <person name="Clark K."/>
            <person name="Doggett J."/>
            <person name="Fraser A."/>
            <person name="Hance Z."/>
            <person name="Hauser H."/>
            <person name="Jagels K."/>
            <person name="Moule S."/>
            <person name="Norbertczak H."/>
            <person name="Ormond D."/>
            <person name="Price C."/>
            <person name="Quail M.A."/>
            <person name="Sanders M."/>
            <person name="Walker D."/>
            <person name="Whitehead S."/>
            <person name="Salmond G.P.C."/>
            <person name="Birch P.R.J."/>
            <person name="Barrell B.G."/>
            <person name="Parkhill J."/>
            <person name="Toth I.K."/>
        </authorList>
    </citation>
    <scope>NUCLEOTIDE SEQUENCE</scope>
    <source>
        <strain evidence="9">SCRI1043</strain>
    </source>
</reference>
<organism evidence="9 10">
    <name type="scientific">Pectobacterium atrosepticum (strain SCRI 1043 / ATCC BAA-672)</name>
    <name type="common">Erwinia carotovora subsp. atroseptica</name>
    <dbReference type="NCBI Taxonomy" id="218491"/>
    <lineage>
        <taxon>Bacteria</taxon>
        <taxon>Pseudomonadati</taxon>
        <taxon>Pseudomonadota</taxon>
        <taxon>Gammaproteobacteria</taxon>
        <taxon>Enterobacterales</taxon>
        <taxon>Pectobacteriaceae</taxon>
        <taxon>Pectobacterium</taxon>
    </lineage>
</organism>
<dbReference type="KEGG" id="eca:ECA3452"/>
<comment type="catalytic activity">
    <reaction evidence="7">
        <text>L-tyrosyl-[protein] + ATP = O-(5'-adenylyl)-L-tyrosyl-[protein] + diphosphate</text>
        <dbReference type="Rhea" id="RHEA:54288"/>
        <dbReference type="Rhea" id="RHEA-COMP:10136"/>
        <dbReference type="Rhea" id="RHEA-COMP:13846"/>
        <dbReference type="ChEBI" id="CHEBI:30616"/>
        <dbReference type="ChEBI" id="CHEBI:33019"/>
        <dbReference type="ChEBI" id="CHEBI:46858"/>
        <dbReference type="ChEBI" id="CHEBI:83624"/>
        <dbReference type="EC" id="2.7.7.108"/>
    </reaction>
</comment>
<evidence type="ECO:0000256" key="7">
    <source>
        <dbReference type="ARBA" id="ARBA00048696"/>
    </source>
</evidence>
<dbReference type="STRING" id="218491.ECA3452"/>
<dbReference type="InterPro" id="IPR036597">
    <property type="entry name" value="Fido-like_dom_sf"/>
</dbReference>
<dbReference type="Proteomes" id="UP000007966">
    <property type="component" value="Chromosome"/>
</dbReference>
<dbReference type="Pfam" id="PF02661">
    <property type="entry name" value="Fic"/>
    <property type="match status" value="1"/>
</dbReference>
<dbReference type="eggNOG" id="COG2184">
    <property type="taxonomic scope" value="Bacteria"/>
</dbReference>
<keyword evidence="1" id="KW-0808">Transferase</keyword>
<keyword evidence="4" id="KW-0067">ATP-binding</keyword>
<comment type="catalytic activity">
    <reaction evidence="6">
        <text>L-threonyl-[protein] + ATP = 3-O-(5'-adenylyl)-L-threonyl-[protein] + diphosphate</text>
        <dbReference type="Rhea" id="RHEA:54292"/>
        <dbReference type="Rhea" id="RHEA-COMP:11060"/>
        <dbReference type="Rhea" id="RHEA-COMP:13847"/>
        <dbReference type="ChEBI" id="CHEBI:30013"/>
        <dbReference type="ChEBI" id="CHEBI:30616"/>
        <dbReference type="ChEBI" id="CHEBI:33019"/>
        <dbReference type="ChEBI" id="CHEBI:138113"/>
        <dbReference type="EC" id="2.7.7.108"/>
    </reaction>
</comment>
<dbReference type="SUPFAM" id="SSF140931">
    <property type="entry name" value="Fic-like"/>
    <property type="match status" value="1"/>
</dbReference>
<evidence type="ECO:0000256" key="3">
    <source>
        <dbReference type="ARBA" id="ARBA00022741"/>
    </source>
</evidence>
<proteinExistence type="predicted"/>
<evidence type="ECO:0000256" key="5">
    <source>
        <dbReference type="ARBA" id="ARBA00034531"/>
    </source>
</evidence>
<dbReference type="GO" id="GO:0070733">
    <property type="term" value="F:AMPylase activity"/>
    <property type="evidence" value="ECO:0007669"/>
    <property type="project" value="UniProtKB-EC"/>
</dbReference>
<dbReference type="AlphaFoldDB" id="Q6D1J4"/>
<dbReference type="GO" id="GO:0051302">
    <property type="term" value="P:regulation of cell division"/>
    <property type="evidence" value="ECO:0007669"/>
    <property type="project" value="TreeGrafter"/>
</dbReference>
<dbReference type="OrthoDB" id="9807853at2"/>
<dbReference type="Gene3D" id="1.10.3290.10">
    <property type="entry name" value="Fido-like domain"/>
    <property type="match status" value="1"/>
</dbReference>
<evidence type="ECO:0000313" key="10">
    <source>
        <dbReference type="Proteomes" id="UP000007966"/>
    </source>
</evidence>
<feature type="domain" description="Fido" evidence="8">
    <location>
        <begin position="54"/>
        <end position="191"/>
    </location>
</feature>
<evidence type="ECO:0000256" key="4">
    <source>
        <dbReference type="ARBA" id="ARBA00022840"/>
    </source>
</evidence>
<dbReference type="PATRIC" id="fig|218491.5.peg.3494"/>
<dbReference type="EC" id="2.7.7.108" evidence="5"/>
<evidence type="ECO:0000259" key="8">
    <source>
        <dbReference type="PROSITE" id="PS51459"/>
    </source>
</evidence>